<evidence type="ECO:0000313" key="2">
    <source>
        <dbReference type="EMBL" id="RRJ88689.1"/>
    </source>
</evidence>
<accession>A0A3P3W4W6</accession>
<evidence type="ECO:0000313" key="3">
    <source>
        <dbReference type="Proteomes" id="UP000274391"/>
    </source>
</evidence>
<evidence type="ECO:0000256" key="1">
    <source>
        <dbReference type="SAM" id="MobiDB-lite"/>
    </source>
</evidence>
<gene>
    <name evidence="2" type="ORF">EG850_00645</name>
</gene>
<organism evidence="2 3">
    <name type="scientific">Gulosibacter macacae</name>
    <dbReference type="NCBI Taxonomy" id="2488791"/>
    <lineage>
        <taxon>Bacteria</taxon>
        <taxon>Bacillati</taxon>
        <taxon>Actinomycetota</taxon>
        <taxon>Actinomycetes</taxon>
        <taxon>Micrococcales</taxon>
        <taxon>Microbacteriaceae</taxon>
        <taxon>Gulosibacter</taxon>
    </lineage>
</organism>
<protein>
    <submittedName>
        <fullName evidence="2">Uncharacterized protein</fullName>
    </submittedName>
</protein>
<reference evidence="2 3" key="1">
    <citation type="submission" date="2018-11" db="EMBL/GenBank/DDBJ databases">
        <title>YIM 102482-1 draft genome.</title>
        <authorList>
            <person name="Li G."/>
            <person name="Jiang Y."/>
        </authorList>
    </citation>
    <scope>NUCLEOTIDE SEQUENCE [LARGE SCALE GENOMIC DNA]</scope>
    <source>
        <strain evidence="2 3">YIM 102482-1</strain>
    </source>
</reference>
<feature type="region of interest" description="Disordered" evidence="1">
    <location>
        <begin position="1"/>
        <end position="22"/>
    </location>
</feature>
<keyword evidence="3" id="KW-1185">Reference proteome</keyword>
<dbReference type="EMBL" id="RQVS01000001">
    <property type="protein sequence ID" value="RRJ88689.1"/>
    <property type="molecule type" value="Genomic_DNA"/>
</dbReference>
<comment type="caution">
    <text evidence="2">The sequence shown here is derived from an EMBL/GenBank/DDBJ whole genome shotgun (WGS) entry which is preliminary data.</text>
</comment>
<sequence length="193" mass="21716">MARSKHTPHLDSDQDGLSPATSHPDYVAVAPEWFWSTDDPRAPFGSDDGHDTLSTLQEHFIQGGGDEHVPGCIANLIVDWALVPEQLWDSSAEEITAWLDADENHARFLHGEIDVYIAAACGQFKISGWIHPALRFWAERALMLLEHVLAPWEQQTFATDPDLYQDKLAATRVVIHAAPEPPKRMQLRMYRGQ</sequence>
<dbReference type="RefSeq" id="WP_124968824.1">
    <property type="nucleotide sequence ID" value="NZ_RQVS01000001.1"/>
</dbReference>
<proteinExistence type="predicted"/>
<dbReference type="Proteomes" id="UP000274391">
    <property type="component" value="Unassembled WGS sequence"/>
</dbReference>
<dbReference type="AlphaFoldDB" id="A0A3P3W4W6"/>
<name>A0A3P3W4W6_9MICO</name>
<dbReference type="OrthoDB" id="6200718at2"/>